<dbReference type="RefSeq" id="WP_079442203.1">
    <property type="nucleotide sequence ID" value="NZ_MZGT01000114.1"/>
</dbReference>
<dbReference type="InterPro" id="IPR000192">
    <property type="entry name" value="Aminotrans_V_dom"/>
</dbReference>
<accession>A0A1V4I806</accession>
<dbReference type="OrthoDB" id="9804366at2"/>
<evidence type="ECO:0000313" key="3">
    <source>
        <dbReference type="Proteomes" id="UP000191056"/>
    </source>
</evidence>
<feature type="domain" description="Aminotransferase class V" evidence="1">
    <location>
        <begin position="5"/>
        <end position="380"/>
    </location>
</feature>
<evidence type="ECO:0000259" key="1">
    <source>
        <dbReference type="Pfam" id="PF00266"/>
    </source>
</evidence>
<keyword evidence="3" id="KW-1185">Reference proteome</keyword>
<keyword evidence="2" id="KW-0808">Transferase</keyword>
<comment type="caution">
    <text evidence="2">The sequence shown here is derived from an EMBL/GenBank/DDBJ whole genome shotgun (WGS) entry which is preliminary data.</text>
</comment>
<dbReference type="Proteomes" id="UP000191056">
    <property type="component" value="Unassembled WGS sequence"/>
</dbReference>
<dbReference type="EC" id="2.8.1.7" evidence="2"/>
<dbReference type="InterPro" id="IPR015421">
    <property type="entry name" value="PyrdxlP-dep_Trfase_major"/>
</dbReference>
<sequence>MNKLIYLDNAATTYPKPEIVYTTMDKVLREECVNAGRGSYKLARKANTLIEDTRKLLLELINSKAKNEKVIFTPSATIAINQVLRGIEWEKINNVYVSPFEHNAIMRTLHSLSKLNDFNIHIIPFDNLTFELKDADLKVMFAKNTPDMIVLSHISNVTGYILPIKQCHDLAEKYNPINIVDCAQSLGIVPVDITEELSMCDFIIFAGHKSLYGPLGVAGFICLNSNINLKEIITGGTGSDSTNLEMPQDGEKRYEVGSYNIYAIAGLNAALRWINNTDIKEIFKHEKRLSEILVQELKSINGIEVYVPSNLANHIGVVAFNIEGYKASEVGTILDDEFNVCVRTGHHCAPYVAAFLEGMAKYGTIRASIGYFTNENDIRIFIDSVSEL</sequence>
<protein>
    <submittedName>
        <fullName evidence="2">Cysteine desulfurase SufS</fullName>
        <ecNumber evidence="2">2.8.1.7</ecNumber>
    </submittedName>
</protein>
<dbReference type="EMBL" id="MZGT01000114">
    <property type="protein sequence ID" value="OPJ56118.1"/>
    <property type="molecule type" value="Genomic_DNA"/>
</dbReference>
<dbReference type="Gene3D" id="3.90.1150.10">
    <property type="entry name" value="Aspartate Aminotransferase, domain 1"/>
    <property type="match status" value="1"/>
</dbReference>
<dbReference type="PANTHER" id="PTHR43586:SF4">
    <property type="entry name" value="ISOPENICILLIN N EPIMERASE"/>
    <property type="match status" value="1"/>
</dbReference>
<dbReference type="STRING" id="225345.CLCHR_45980"/>
<proteinExistence type="predicted"/>
<dbReference type="Pfam" id="PF00266">
    <property type="entry name" value="Aminotran_5"/>
    <property type="match status" value="1"/>
</dbReference>
<dbReference type="AlphaFoldDB" id="A0A1V4I806"/>
<organism evidence="2 3">
    <name type="scientific">Clostridium chromiireducens</name>
    <dbReference type="NCBI Taxonomy" id="225345"/>
    <lineage>
        <taxon>Bacteria</taxon>
        <taxon>Bacillati</taxon>
        <taxon>Bacillota</taxon>
        <taxon>Clostridia</taxon>
        <taxon>Eubacteriales</taxon>
        <taxon>Clostridiaceae</taxon>
        <taxon>Clostridium</taxon>
    </lineage>
</organism>
<dbReference type="SUPFAM" id="SSF53383">
    <property type="entry name" value="PLP-dependent transferases"/>
    <property type="match status" value="1"/>
</dbReference>
<dbReference type="GO" id="GO:0031071">
    <property type="term" value="F:cysteine desulfurase activity"/>
    <property type="evidence" value="ECO:0007669"/>
    <property type="project" value="UniProtKB-EC"/>
</dbReference>
<evidence type="ECO:0000313" key="2">
    <source>
        <dbReference type="EMBL" id="OPJ56118.1"/>
    </source>
</evidence>
<dbReference type="PANTHER" id="PTHR43586">
    <property type="entry name" value="CYSTEINE DESULFURASE"/>
    <property type="match status" value="1"/>
</dbReference>
<dbReference type="Gene3D" id="3.40.640.10">
    <property type="entry name" value="Type I PLP-dependent aspartate aminotransferase-like (Major domain)"/>
    <property type="match status" value="1"/>
</dbReference>
<reference evidence="2 3" key="1">
    <citation type="submission" date="2017-03" db="EMBL/GenBank/DDBJ databases">
        <title>Genome sequence of Clostridium chromiireducens DSM 23318.</title>
        <authorList>
            <person name="Poehlein A."/>
            <person name="Daniel R."/>
        </authorList>
    </citation>
    <scope>NUCLEOTIDE SEQUENCE [LARGE SCALE GENOMIC DNA]</scope>
    <source>
        <strain evidence="2 3">DSM 23318</strain>
    </source>
</reference>
<dbReference type="InterPro" id="IPR015422">
    <property type="entry name" value="PyrdxlP-dep_Trfase_small"/>
</dbReference>
<name>A0A1V4I806_9CLOT</name>
<dbReference type="InterPro" id="IPR015424">
    <property type="entry name" value="PyrdxlP-dep_Trfase"/>
</dbReference>
<gene>
    <name evidence="2" type="primary">sufS_2</name>
    <name evidence="2" type="ORF">CLCHR_45980</name>
</gene>